<keyword evidence="3" id="KW-1185">Reference proteome</keyword>
<dbReference type="PROSITE" id="PS51186">
    <property type="entry name" value="GNAT"/>
    <property type="match status" value="1"/>
</dbReference>
<dbReference type="Pfam" id="PF17668">
    <property type="entry name" value="Acetyltransf_17"/>
    <property type="match status" value="1"/>
</dbReference>
<dbReference type="InterPro" id="IPR051554">
    <property type="entry name" value="Acetyltransferase_Eis"/>
</dbReference>
<dbReference type="Proteomes" id="UP001144036">
    <property type="component" value="Unassembled WGS sequence"/>
</dbReference>
<dbReference type="Pfam" id="PF13530">
    <property type="entry name" value="SCP2_2"/>
    <property type="match status" value="1"/>
</dbReference>
<dbReference type="CDD" id="cd04301">
    <property type="entry name" value="NAT_SF"/>
    <property type="match status" value="1"/>
</dbReference>
<comment type="caution">
    <text evidence="2">The sequence shown here is derived from an EMBL/GenBank/DDBJ whole genome shotgun (WGS) entry which is preliminary data.</text>
</comment>
<dbReference type="PANTHER" id="PTHR37817">
    <property type="entry name" value="N-ACETYLTRANSFERASE EIS"/>
    <property type="match status" value="1"/>
</dbReference>
<name>A0ABT4SEU7_9ACTN</name>
<evidence type="ECO:0000313" key="2">
    <source>
        <dbReference type="EMBL" id="MDA0635722.1"/>
    </source>
</evidence>
<dbReference type="SUPFAM" id="SSF55729">
    <property type="entry name" value="Acyl-CoA N-acyltransferases (Nat)"/>
    <property type="match status" value="1"/>
</dbReference>
<reference evidence="2" key="1">
    <citation type="submission" date="2022-11" db="EMBL/GenBank/DDBJ databases">
        <title>Nonomuraea corallina sp. nov., a new species of the genus Nonomuraea isolated from sea side sediment in Thai sea.</title>
        <authorList>
            <person name="Ngamcharungchit C."/>
            <person name="Matsumoto A."/>
            <person name="Suriyachadkun C."/>
            <person name="Panbangred W."/>
            <person name="Inahashi Y."/>
            <person name="Intra B."/>
        </authorList>
    </citation>
    <scope>NUCLEOTIDE SEQUENCE</scope>
    <source>
        <strain evidence="2">MCN248</strain>
    </source>
</reference>
<dbReference type="EMBL" id="JAPNNL010000079">
    <property type="protein sequence ID" value="MDA0635722.1"/>
    <property type="molecule type" value="Genomic_DNA"/>
</dbReference>
<keyword evidence="2" id="KW-0012">Acyltransferase</keyword>
<evidence type="ECO:0000259" key="1">
    <source>
        <dbReference type="PROSITE" id="PS51186"/>
    </source>
</evidence>
<keyword evidence="2" id="KW-0808">Transferase</keyword>
<dbReference type="Pfam" id="PF13527">
    <property type="entry name" value="Acetyltransf_9"/>
    <property type="match status" value="1"/>
</dbReference>
<accession>A0ABT4SEU7</accession>
<dbReference type="InterPro" id="IPR016181">
    <property type="entry name" value="Acyl_CoA_acyltransferase"/>
</dbReference>
<dbReference type="InterPro" id="IPR036527">
    <property type="entry name" value="SCP2_sterol-bd_dom_sf"/>
</dbReference>
<protein>
    <submittedName>
        <fullName evidence="2">GNAT family N-acetyltransferase</fullName>
        <ecNumber evidence="2">2.3.1.-</ecNumber>
    </submittedName>
</protein>
<dbReference type="InterPro" id="IPR041380">
    <property type="entry name" value="Acetyltransf_17"/>
</dbReference>
<gene>
    <name evidence="2" type="ORF">OUY22_20060</name>
</gene>
<dbReference type="RefSeq" id="WP_270156573.1">
    <property type="nucleotide sequence ID" value="NZ_JAPNNL010000079.1"/>
</dbReference>
<evidence type="ECO:0000313" key="3">
    <source>
        <dbReference type="Proteomes" id="UP001144036"/>
    </source>
</evidence>
<dbReference type="GO" id="GO:0016746">
    <property type="term" value="F:acyltransferase activity"/>
    <property type="evidence" value="ECO:0007669"/>
    <property type="project" value="UniProtKB-KW"/>
</dbReference>
<organism evidence="2 3">
    <name type="scientific">Nonomuraea corallina</name>
    <dbReference type="NCBI Taxonomy" id="2989783"/>
    <lineage>
        <taxon>Bacteria</taxon>
        <taxon>Bacillati</taxon>
        <taxon>Actinomycetota</taxon>
        <taxon>Actinomycetes</taxon>
        <taxon>Streptosporangiales</taxon>
        <taxon>Streptosporangiaceae</taxon>
        <taxon>Nonomuraea</taxon>
    </lineage>
</organism>
<dbReference type="Gene3D" id="3.30.1050.10">
    <property type="entry name" value="SCP2 sterol-binding domain"/>
    <property type="match status" value="1"/>
</dbReference>
<dbReference type="Gene3D" id="3.40.630.30">
    <property type="match status" value="2"/>
</dbReference>
<feature type="domain" description="N-acetyltransferase" evidence="1">
    <location>
        <begin position="1"/>
        <end position="159"/>
    </location>
</feature>
<dbReference type="SUPFAM" id="SSF55718">
    <property type="entry name" value="SCP-like"/>
    <property type="match status" value="1"/>
</dbReference>
<proteinExistence type="predicted"/>
<dbReference type="InterPro" id="IPR025559">
    <property type="entry name" value="Eis_dom"/>
</dbReference>
<dbReference type="InterPro" id="IPR000182">
    <property type="entry name" value="GNAT_dom"/>
</dbReference>
<sequence>MEIRDVTADDLDAVLDLRKRSFGPLSAGDVATFRKMVHPTLAAGRYLGAFEGGRLAAAARLRPFTQWWHGRPQPMSGVAGVTVSPEDRGRGVGSLIMRAVIERAAVLGDAVSALYPATTPLYRSLGYEHAGAQHRVTLPAESLRTIRPAGNVRLRRMGPDDAAEVIALLHRLYAASRASGPISWGEGIWRLWLAEEDDFLYLADDGFAVYRWDGQDIEVDNVVAGSVETAGALWSLVGTSSSVAKRVKAVVAPDDPVLWLLRERSKETAEQVRWMFRVIDLVEAVARRGWPAALNAAAVVRVEDPLRAGNAGLWRLEFAGGSGAATRETGEAGAPVLSANGFSALYAGVPVATLRRAGLMTGDERHDEVLDAAFAARPYMLDYF</sequence>
<dbReference type="PANTHER" id="PTHR37817:SF1">
    <property type="entry name" value="N-ACETYLTRANSFERASE EIS"/>
    <property type="match status" value="1"/>
</dbReference>
<dbReference type="EC" id="2.3.1.-" evidence="2"/>